<organism evidence="1 2">
    <name type="scientific">Atopococcus tabaci</name>
    <dbReference type="NCBI Taxonomy" id="269774"/>
    <lineage>
        <taxon>Bacteria</taxon>
        <taxon>Bacillati</taxon>
        <taxon>Bacillota</taxon>
        <taxon>Bacilli</taxon>
        <taxon>Lactobacillales</taxon>
        <taxon>Carnobacteriaceae</taxon>
        <taxon>Atopococcus</taxon>
    </lineage>
</organism>
<comment type="caution">
    <text evidence="1">The sequence shown here is derived from an EMBL/GenBank/DDBJ whole genome shotgun (WGS) entry which is preliminary data.</text>
</comment>
<reference evidence="1" key="1">
    <citation type="submission" date="2023-07" db="EMBL/GenBank/DDBJ databases">
        <title>Between Cages and Wild: Unraveling the Impact of Captivity on Animal Microbiomes and Antimicrobial Resistance.</title>
        <authorList>
            <person name="Schmartz G.P."/>
            <person name="Rehner J."/>
            <person name="Schuff M.J."/>
            <person name="Becker S.L."/>
            <person name="Kravczyk M."/>
            <person name="Gurevich A."/>
            <person name="Francke R."/>
            <person name="Mueller R."/>
            <person name="Keller V."/>
            <person name="Keller A."/>
        </authorList>
    </citation>
    <scope>NUCLEOTIDE SEQUENCE</scope>
    <source>
        <strain evidence="1">S39M_St_73</strain>
    </source>
</reference>
<dbReference type="EMBL" id="JAUNQW010000010">
    <property type="protein sequence ID" value="MDO5457363.1"/>
    <property type="molecule type" value="Genomic_DNA"/>
</dbReference>
<dbReference type="Pfam" id="PF12952">
    <property type="entry name" value="DUF3841"/>
    <property type="match status" value="1"/>
</dbReference>
<gene>
    <name evidence="1" type="ORF">Q4F26_03375</name>
</gene>
<dbReference type="AlphaFoldDB" id="A0AA43UCD6"/>
<keyword evidence="2" id="KW-1185">Reference proteome</keyword>
<proteinExistence type="predicted"/>
<evidence type="ECO:0000313" key="2">
    <source>
        <dbReference type="Proteomes" id="UP001171751"/>
    </source>
</evidence>
<name>A0AA43UCD6_9LACT</name>
<accession>A0AA43UCD6</accession>
<protein>
    <submittedName>
        <fullName evidence="1">DUF3841 domain-containing protein</fullName>
    </submittedName>
</protein>
<sequence>MQTVNLYTMQHKDSLHELKKNKRIINEERFIRMNLGSTGDYIIPQYRIFSSLAKKIVERPKDVIFPIWCGVTKQSSFVGEKGHVIYCLTVPVDEVIYFDGGKWDYVLNNLYIPKDAEDAEAYAKELEDLGIESQYGLLTDHGGMYPQIYQKIRDSWERLFVIDDWNQYIIQANLWEIKEEWVRHVVSYGENLYEVASDMEDIFPPQFVLEQQNEADQ</sequence>
<evidence type="ECO:0000313" key="1">
    <source>
        <dbReference type="EMBL" id="MDO5457363.1"/>
    </source>
</evidence>
<dbReference type="Proteomes" id="UP001171751">
    <property type="component" value="Unassembled WGS sequence"/>
</dbReference>
<dbReference type="InterPro" id="IPR024211">
    <property type="entry name" value="DUF3841"/>
</dbReference>